<dbReference type="GO" id="GO:0003995">
    <property type="term" value="F:acyl-CoA dehydrogenase activity"/>
    <property type="evidence" value="ECO:0007669"/>
    <property type="project" value="InterPro"/>
</dbReference>
<organism evidence="2 3">
    <name type="scientific">Gordonia aichiensis NBRC 108223</name>
    <dbReference type="NCBI Taxonomy" id="1220583"/>
    <lineage>
        <taxon>Bacteria</taxon>
        <taxon>Bacillati</taxon>
        <taxon>Actinomycetota</taxon>
        <taxon>Actinomycetes</taxon>
        <taxon>Mycobacteriales</taxon>
        <taxon>Gordoniaceae</taxon>
        <taxon>Gordonia</taxon>
    </lineage>
</organism>
<dbReference type="Pfam" id="PF05893">
    <property type="entry name" value="LuxC"/>
    <property type="match status" value="1"/>
</dbReference>
<evidence type="ECO:0000256" key="1">
    <source>
        <dbReference type="ARBA" id="ARBA00022857"/>
    </source>
</evidence>
<dbReference type="InterPro" id="IPR008670">
    <property type="entry name" value="CoA_reduct_LuxC"/>
</dbReference>
<keyword evidence="3" id="KW-1185">Reference proteome</keyword>
<dbReference type="eggNOG" id="COG1012">
    <property type="taxonomic scope" value="Bacteria"/>
</dbReference>
<comment type="caution">
    <text evidence="2">The sequence shown here is derived from an EMBL/GenBank/DDBJ whole genome shotgun (WGS) entry which is preliminary data.</text>
</comment>
<reference evidence="2 3" key="1">
    <citation type="submission" date="2012-12" db="EMBL/GenBank/DDBJ databases">
        <title>Whole genome shotgun sequence of Gordonia aichiensis NBRC 108223.</title>
        <authorList>
            <person name="Isaki-Nakamura S."/>
            <person name="Hosoyama A."/>
            <person name="Tsuchikane K."/>
            <person name="Ando Y."/>
            <person name="Baba S."/>
            <person name="Ohji S."/>
            <person name="Hamada M."/>
            <person name="Tamura T."/>
            <person name="Yamazoe A."/>
            <person name="Yamazaki S."/>
            <person name="Fujita N."/>
        </authorList>
    </citation>
    <scope>NUCLEOTIDE SEQUENCE [LARGE SCALE GENOMIC DNA]</scope>
    <source>
        <strain evidence="2 3">NBRC 108223</strain>
    </source>
</reference>
<dbReference type="GO" id="GO:0008218">
    <property type="term" value="P:bioluminescence"/>
    <property type="evidence" value="ECO:0007669"/>
    <property type="project" value="InterPro"/>
</dbReference>
<accession>L7KIW6</accession>
<protein>
    <submittedName>
        <fullName evidence="2">Putative acyl-CoA reductase</fullName>
    </submittedName>
</protein>
<dbReference type="Proteomes" id="UP000010988">
    <property type="component" value="Unassembled WGS sequence"/>
</dbReference>
<evidence type="ECO:0000313" key="3">
    <source>
        <dbReference type="Proteomes" id="UP000010988"/>
    </source>
</evidence>
<dbReference type="RefSeq" id="WP_005172158.1">
    <property type="nucleotide sequence ID" value="NZ_BANR01000004.1"/>
</dbReference>
<name>L7KIW6_9ACTN</name>
<proteinExistence type="predicted"/>
<dbReference type="AlphaFoldDB" id="L7KIW6"/>
<gene>
    <name evidence="2" type="ORF">GOACH_04_03040</name>
</gene>
<dbReference type="STRING" id="1220583.GOACH_04_03040"/>
<dbReference type="EMBL" id="BANR01000004">
    <property type="protein sequence ID" value="GAC47907.1"/>
    <property type="molecule type" value="Genomic_DNA"/>
</dbReference>
<keyword evidence="1" id="KW-0521">NADP</keyword>
<sequence>MSFDPKVSMSFVGREAHESDESRTAAAAAAATDVSLFNQDACAASRFVYVEGDDVQVDAFCGALADELRAERPLSSAYATPLGNEIRNEIDVLRGLEPVYRVWGDYDGSGLVVRSDEPVDFYPTSKTVNVVTVPSLADAVRHANVATQTVGVYPASRITGLRDALASMGVQRVVGLGAVAANIEGLPHDGFYPLRRVMRWVLDDSQATPDR</sequence>
<evidence type="ECO:0000313" key="2">
    <source>
        <dbReference type="EMBL" id="GAC47907.1"/>
    </source>
</evidence>